<accession>A0A974D274</accession>
<name>A0A974D274_XENLA</name>
<gene>
    <name evidence="1" type="ORF">XELAEV_18022368mg</name>
</gene>
<protein>
    <submittedName>
        <fullName evidence="1">Uncharacterized protein</fullName>
    </submittedName>
</protein>
<organism evidence="1 2">
    <name type="scientific">Xenopus laevis</name>
    <name type="common">African clawed frog</name>
    <dbReference type="NCBI Taxonomy" id="8355"/>
    <lineage>
        <taxon>Eukaryota</taxon>
        <taxon>Metazoa</taxon>
        <taxon>Chordata</taxon>
        <taxon>Craniata</taxon>
        <taxon>Vertebrata</taxon>
        <taxon>Euteleostomi</taxon>
        <taxon>Amphibia</taxon>
        <taxon>Batrachia</taxon>
        <taxon>Anura</taxon>
        <taxon>Pipoidea</taxon>
        <taxon>Pipidae</taxon>
        <taxon>Xenopodinae</taxon>
        <taxon>Xenopus</taxon>
        <taxon>Xenopus</taxon>
    </lineage>
</organism>
<dbReference type="AlphaFoldDB" id="A0A974D274"/>
<sequence>MQLTLPCHHSLRGTHLVGAAFGAHLCRREGARGQGSDGTLSFRSRAYCAQRGSALDHSGPGEPGSRTS</sequence>
<reference evidence="2" key="1">
    <citation type="journal article" date="2016" name="Nature">
        <title>Genome evolution in the allotetraploid frog Xenopus laevis.</title>
        <authorList>
            <person name="Session A.M."/>
            <person name="Uno Y."/>
            <person name="Kwon T."/>
            <person name="Chapman J.A."/>
            <person name="Toyoda A."/>
            <person name="Takahashi S."/>
            <person name="Fukui A."/>
            <person name="Hikosaka A."/>
            <person name="Suzuki A."/>
            <person name="Kondo M."/>
            <person name="van Heeringen S.J."/>
            <person name="Quigley I."/>
            <person name="Heinz S."/>
            <person name="Ogino H."/>
            <person name="Ochi H."/>
            <person name="Hellsten U."/>
            <person name="Lyons J.B."/>
            <person name="Simakov O."/>
            <person name="Putnam N."/>
            <person name="Stites J."/>
            <person name="Kuroki Y."/>
            <person name="Tanaka T."/>
            <person name="Michiue T."/>
            <person name="Watanabe M."/>
            <person name="Bogdanovic O."/>
            <person name="Lister R."/>
            <person name="Georgiou G."/>
            <person name="Paranjpe S.S."/>
            <person name="van Kruijsbergen I."/>
            <person name="Shu S."/>
            <person name="Carlson J."/>
            <person name="Kinoshita T."/>
            <person name="Ohta Y."/>
            <person name="Mawaribuchi S."/>
            <person name="Jenkins J."/>
            <person name="Grimwood J."/>
            <person name="Schmutz J."/>
            <person name="Mitros T."/>
            <person name="Mozaffari S.V."/>
            <person name="Suzuki Y."/>
            <person name="Haramoto Y."/>
            <person name="Yamamoto T.S."/>
            <person name="Takagi C."/>
            <person name="Heald R."/>
            <person name="Miller K."/>
            <person name="Haudenschild C."/>
            <person name="Kitzman J."/>
            <person name="Nakayama T."/>
            <person name="Izutsu Y."/>
            <person name="Robert J."/>
            <person name="Fortriede J."/>
            <person name="Burns K."/>
            <person name="Lotay V."/>
            <person name="Karimi K."/>
            <person name="Yasuoka Y."/>
            <person name="Dichmann D.S."/>
            <person name="Flajnik M.F."/>
            <person name="Houston D.W."/>
            <person name="Shendure J."/>
            <person name="DuPasquier L."/>
            <person name="Vize P.D."/>
            <person name="Zorn A.M."/>
            <person name="Ito M."/>
            <person name="Marcotte E.M."/>
            <person name="Wallingford J.B."/>
            <person name="Ito Y."/>
            <person name="Asashima M."/>
            <person name="Ueno N."/>
            <person name="Matsuda Y."/>
            <person name="Veenstra G.J."/>
            <person name="Fujiyama A."/>
            <person name="Harland R.M."/>
            <person name="Taira M."/>
            <person name="Rokhsar D.S."/>
        </authorList>
    </citation>
    <scope>NUCLEOTIDE SEQUENCE [LARGE SCALE GENOMIC DNA]</scope>
    <source>
        <strain evidence="2">J</strain>
    </source>
</reference>
<dbReference type="EMBL" id="CM004472">
    <property type="protein sequence ID" value="OCT84224.1"/>
    <property type="molecule type" value="Genomic_DNA"/>
</dbReference>
<evidence type="ECO:0000313" key="1">
    <source>
        <dbReference type="EMBL" id="OCT84224.1"/>
    </source>
</evidence>
<dbReference type="Proteomes" id="UP000694892">
    <property type="component" value="Chromosome 4L"/>
</dbReference>
<proteinExistence type="predicted"/>
<evidence type="ECO:0000313" key="2">
    <source>
        <dbReference type="Proteomes" id="UP000694892"/>
    </source>
</evidence>